<evidence type="ECO:0000256" key="8">
    <source>
        <dbReference type="ARBA" id="ARBA00022840"/>
    </source>
</evidence>
<protein>
    <recommendedName>
        <fullName evidence="11">Probable nicotinate-nucleotide adenylyltransferase</fullName>
        <ecNumber evidence="11">2.7.7.18</ecNumber>
    </recommendedName>
    <alternativeName>
        <fullName evidence="11">Deamido-NAD(+) diphosphorylase</fullName>
    </alternativeName>
    <alternativeName>
        <fullName evidence="11">Deamido-NAD(+) pyrophosphorylase</fullName>
    </alternativeName>
    <alternativeName>
        <fullName evidence="11">Nicotinate mononucleotide adenylyltransferase</fullName>
        <shortName evidence="11">NaMN adenylyltransferase</shortName>
    </alternativeName>
</protein>
<reference evidence="14" key="1">
    <citation type="journal article" date="2019" name="Int. J. Syst. Evol. Microbiol.">
        <title>The Global Catalogue of Microorganisms (GCM) 10K type strain sequencing project: providing services to taxonomists for standard genome sequencing and annotation.</title>
        <authorList>
            <consortium name="The Broad Institute Genomics Platform"/>
            <consortium name="The Broad Institute Genome Sequencing Center for Infectious Disease"/>
            <person name="Wu L."/>
            <person name="Ma J."/>
        </authorList>
    </citation>
    <scope>NUCLEOTIDE SEQUENCE [LARGE SCALE GENOMIC DNA]</scope>
    <source>
        <strain evidence="14">NBRC 109341</strain>
    </source>
</reference>
<dbReference type="PANTHER" id="PTHR39321:SF3">
    <property type="entry name" value="PHOSPHOPANTETHEINE ADENYLYLTRANSFERASE"/>
    <property type="match status" value="1"/>
</dbReference>
<dbReference type="NCBIfam" id="TIGR00482">
    <property type="entry name" value="nicotinate (nicotinamide) nucleotide adenylyltransferase"/>
    <property type="match status" value="1"/>
</dbReference>
<keyword evidence="6 11" id="KW-0548">Nucleotidyltransferase</keyword>
<evidence type="ECO:0000256" key="10">
    <source>
        <dbReference type="ARBA" id="ARBA00048721"/>
    </source>
</evidence>
<gene>
    <name evidence="11 13" type="primary">nadD</name>
    <name evidence="13" type="ORF">GCM10007935_03480</name>
</gene>
<keyword evidence="9 11" id="KW-0520">NAD</keyword>
<name>A0ABQ6BZ73_9BURK</name>
<comment type="similarity">
    <text evidence="3 11">Belongs to the NadD family.</text>
</comment>
<dbReference type="SUPFAM" id="SSF52374">
    <property type="entry name" value="Nucleotidylyl transferase"/>
    <property type="match status" value="1"/>
</dbReference>
<evidence type="ECO:0000256" key="2">
    <source>
        <dbReference type="ARBA" id="ARBA00005019"/>
    </source>
</evidence>
<keyword evidence="7 11" id="KW-0547">Nucleotide-binding</keyword>
<keyword evidence="5 11" id="KW-0808">Transferase</keyword>
<accession>A0ABQ6BZ73</accession>
<dbReference type="EMBL" id="BSPB01000002">
    <property type="protein sequence ID" value="GLS12920.1"/>
    <property type="molecule type" value="Genomic_DNA"/>
</dbReference>
<proteinExistence type="inferred from homology"/>
<organism evidence="13 14">
    <name type="scientific">Hydrogenophaga electricum</name>
    <dbReference type="NCBI Taxonomy" id="1230953"/>
    <lineage>
        <taxon>Bacteria</taxon>
        <taxon>Pseudomonadati</taxon>
        <taxon>Pseudomonadota</taxon>
        <taxon>Betaproteobacteria</taxon>
        <taxon>Burkholderiales</taxon>
        <taxon>Comamonadaceae</taxon>
        <taxon>Hydrogenophaga</taxon>
    </lineage>
</organism>
<evidence type="ECO:0000256" key="6">
    <source>
        <dbReference type="ARBA" id="ARBA00022695"/>
    </source>
</evidence>
<dbReference type="Gene3D" id="3.40.50.620">
    <property type="entry name" value="HUPs"/>
    <property type="match status" value="1"/>
</dbReference>
<dbReference type="EC" id="2.7.7.18" evidence="11"/>
<keyword evidence="8 11" id="KW-0067">ATP-binding</keyword>
<dbReference type="Proteomes" id="UP001156903">
    <property type="component" value="Unassembled WGS sequence"/>
</dbReference>
<dbReference type="InterPro" id="IPR014729">
    <property type="entry name" value="Rossmann-like_a/b/a_fold"/>
</dbReference>
<feature type="domain" description="Cytidyltransferase-like" evidence="12">
    <location>
        <begin position="22"/>
        <end position="191"/>
    </location>
</feature>
<evidence type="ECO:0000313" key="14">
    <source>
        <dbReference type="Proteomes" id="UP001156903"/>
    </source>
</evidence>
<dbReference type="HAMAP" id="MF_00244">
    <property type="entry name" value="NaMN_adenylyltr"/>
    <property type="match status" value="1"/>
</dbReference>
<evidence type="ECO:0000256" key="5">
    <source>
        <dbReference type="ARBA" id="ARBA00022679"/>
    </source>
</evidence>
<evidence type="ECO:0000256" key="1">
    <source>
        <dbReference type="ARBA" id="ARBA00002324"/>
    </source>
</evidence>
<evidence type="ECO:0000259" key="12">
    <source>
        <dbReference type="Pfam" id="PF01467"/>
    </source>
</evidence>
<dbReference type="RefSeq" id="WP_234266521.1">
    <property type="nucleotide sequence ID" value="NZ_BSPB01000002.1"/>
</dbReference>
<keyword evidence="4 11" id="KW-0662">Pyridine nucleotide biosynthesis</keyword>
<comment type="caution">
    <text evidence="13">The sequence shown here is derived from an EMBL/GenBank/DDBJ whole genome shotgun (WGS) entry which is preliminary data.</text>
</comment>
<evidence type="ECO:0000256" key="9">
    <source>
        <dbReference type="ARBA" id="ARBA00023027"/>
    </source>
</evidence>
<comment type="function">
    <text evidence="1 11">Catalyzes the reversible adenylation of nicotinate mononucleotide (NaMN) to nicotinic acid adenine dinucleotide (NaAD).</text>
</comment>
<evidence type="ECO:0000256" key="3">
    <source>
        <dbReference type="ARBA" id="ARBA00009014"/>
    </source>
</evidence>
<evidence type="ECO:0000256" key="11">
    <source>
        <dbReference type="HAMAP-Rule" id="MF_00244"/>
    </source>
</evidence>
<dbReference type="InterPro" id="IPR005248">
    <property type="entry name" value="NadD/NMNAT"/>
</dbReference>
<dbReference type="Pfam" id="PF01467">
    <property type="entry name" value="CTP_transf_like"/>
    <property type="match status" value="1"/>
</dbReference>
<evidence type="ECO:0000313" key="13">
    <source>
        <dbReference type="EMBL" id="GLS12920.1"/>
    </source>
</evidence>
<dbReference type="InterPro" id="IPR004821">
    <property type="entry name" value="Cyt_trans-like"/>
</dbReference>
<evidence type="ECO:0000256" key="4">
    <source>
        <dbReference type="ARBA" id="ARBA00022642"/>
    </source>
</evidence>
<keyword evidence="14" id="KW-1185">Reference proteome</keyword>
<comment type="catalytic activity">
    <reaction evidence="10 11">
        <text>nicotinate beta-D-ribonucleotide + ATP + H(+) = deamido-NAD(+) + diphosphate</text>
        <dbReference type="Rhea" id="RHEA:22860"/>
        <dbReference type="ChEBI" id="CHEBI:15378"/>
        <dbReference type="ChEBI" id="CHEBI:30616"/>
        <dbReference type="ChEBI" id="CHEBI:33019"/>
        <dbReference type="ChEBI" id="CHEBI:57502"/>
        <dbReference type="ChEBI" id="CHEBI:58437"/>
        <dbReference type="EC" id="2.7.7.18"/>
    </reaction>
</comment>
<comment type="pathway">
    <text evidence="2 11">Cofactor biosynthesis; NAD(+) biosynthesis; deamido-NAD(+) from nicotinate D-ribonucleotide: step 1/1.</text>
</comment>
<sequence>MSPTESQRPVPSPQGRPLRVGMFGGAFDPPHWAHRALAEVALTQLGLDVLHVLPTGHAWHKARVLSPAEHRLNMCLLAFGDLPNTRIDTREIRREGPSYTADTLRELHAEYPAAELFLVLGADQLLAFKSWVRWQEVQDLATLAVANRATNIGADAPLEQDREMDLSAVELPFRRLAMPLKNISASAVRARVGGPSLPEAQLEVLVPEPVARYISQHHLYQNPS</sequence>
<dbReference type="PANTHER" id="PTHR39321">
    <property type="entry name" value="NICOTINATE-NUCLEOTIDE ADENYLYLTRANSFERASE-RELATED"/>
    <property type="match status" value="1"/>
</dbReference>
<dbReference type="GO" id="GO:0016779">
    <property type="term" value="F:nucleotidyltransferase activity"/>
    <property type="evidence" value="ECO:0007669"/>
    <property type="project" value="UniProtKB-KW"/>
</dbReference>
<dbReference type="CDD" id="cd02165">
    <property type="entry name" value="NMNAT"/>
    <property type="match status" value="1"/>
</dbReference>
<evidence type="ECO:0000256" key="7">
    <source>
        <dbReference type="ARBA" id="ARBA00022741"/>
    </source>
</evidence>